<evidence type="ECO:0000313" key="2">
    <source>
        <dbReference type="Proteomes" id="UP000199256"/>
    </source>
</evidence>
<reference evidence="2" key="1">
    <citation type="submission" date="2016-10" db="EMBL/GenBank/DDBJ databases">
        <authorList>
            <person name="Varghese N."/>
            <person name="Submissions S."/>
        </authorList>
    </citation>
    <scope>NUCLEOTIDE SEQUENCE [LARGE SCALE GENOMIC DNA]</scope>
    <source>
        <strain evidence="2">DSM 241</strain>
    </source>
</reference>
<dbReference type="Proteomes" id="UP000199256">
    <property type="component" value="Unassembled WGS sequence"/>
</dbReference>
<accession>A0A1H7RX83</accession>
<dbReference type="RefSeq" id="WP_281244107.1">
    <property type="nucleotide sequence ID" value="NZ_FOAA01000032.1"/>
</dbReference>
<dbReference type="STRING" id="1396821.SAMN05444515_1322"/>
<dbReference type="EMBL" id="FOAA01000032">
    <property type="protein sequence ID" value="SEL64931.1"/>
    <property type="molecule type" value="Genomic_DNA"/>
</dbReference>
<gene>
    <name evidence="1" type="ORF">SAMN05444515_1322</name>
</gene>
<proteinExistence type="predicted"/>
<organism evidence="1 2">
    <name type="scientific">Ectothiorhodospira marina</name>
    <dbReference type="NCBI Taxonomy" id="1396821"/>
    <lineage>
        <taxon>Bacteria</taxon>
        <taxon>Pseudomonadati</taxon>
        <taxon>Pseudomonadota</taxon>
        <taxon>Gammaproteobacteria</taxon>
        <taxon>Chromatiales</taxon>
        <taxon>Ectothiorhodospiraceae</taxon>
        <taxon>Ectothiorhodospira</taxon>
    </lineage>
</organism>
<evidence type="ECO:0000313" key="1">
    <source>
        <dbReference type="EMBL" id="SEL64931.1"/>
    </source>
</evidence>
<dbReference type="AlphaFoldDB" id="A0A1H7RX83"/>
<sequence length="42" mass="4819">MTLPRSALVRTNEPPRNQRGFRAFLGGQVHLNMEKRVLERAA</sequence>
<name>A0A1H7RX83_9GAMM</name>
<protein>
    <submittedName>
        <fullName evidence="1">Uncharacterized protein</fullName>
    </submittedName>
</protein>
<keyword evidence="2" id="KW-1185">Reference proteome</keyword>